<evidence type="ECO:0000256" key="3">
    <source>
        <dbReference type="ARBA" id="ARBA00022553"/>
    </source>
</evidence>
<name>A0A853DGP6_9MICO</name>
<evidence type="ECO:0000313" key="11">
    <source>
        <dbReference type="EMBL" id="NYJ73375.1"/>
    </source>
</evidence>
<evidence type="ECO:0000256" key="1">
    <source>
        <dbReference type="ARBA" id="ARBA00000085"/>
    </source>
</evidence>
<evidence type="ECO:0000259" key="10">
    <source>
        <dbReference type="Pfam" id="PF07730"/>
    </source>
</evidence>
<dbReference type="RefSeq" id="WP_179478601.1">
    <property type="nucleotide sequence ID" value="NZ_JACCFW010000001.1"/>
</dbReference>
<dbReference type="Gene3D" id="3.30.565.10">
    <property type="entry name" value="Histidine kinase-like ATPase, C-terminal domain"/>
    <property type="match status" value="1"/>
</dbReference>
<keyword evidence="12" id="KW-1185">Reference proteome</keyword>
<keyword evidence="7" id="KW-0067">ATP-binding</keyword>
<dbReference type="GO" id="GO:0005524">
    <property type="term" value="F:ATP binding"/>
    <property type="evidence" value="ECO:0007669"/>
    <property type="project" value="UniProtKB-KW"/>
</dbReference>
<dbReference type="InterPro" id="IPR011712">
    <property type="entry name" value="Sig_transdc_His_kin_sub3_dim/P"/>
</dbReference>
<dbReference type="CDD" id="cd16917">
    <property type="entry name" value="HATPase_UhpB-NarQ-NarX-like"/>
    <property type="match status" value="1"/>
</dbReference>
<dbReference type="Gene3D" id="1.20.5.1930">
    <property type="match status" value="1"/>
</dbReference>
<dbReference type="EC" id="2.7.13.3" evidence="2"/>
<evidence type="ECO:0000256" key="2">
    <source>
        <dbReference type="ARBA" id="ARBA00012438"/>
    </source>
</evidence>
<feature type="transmembrane region" description="Helical" evidence="9">
    <location>
        <begin position="58"/>
        <end position="76"/>
    </location>
</feature>
<dbReference type="PANTHER" id="PTHR24421">
    <property type="entry name" value="NITRATE/NITRITE SENSOR PROTEIN NARX-RELATED"/>
    <property type="match status" value="1"/>
</dbReference>
<evidence type="ECO:0000256" key="4">
    <source>
        <dbReference type="ARBA" id="ARBA00022679"/>
    </source>
</evidence>
<gene>
    <name evidence="11" type="ORF">HNR15_000338</name>
</gene>
<comment type="catalytic activity">
    <reaction evidence="1">
        <text>ATP + protein L-histidine = ADP + protein N-phospho-L-histidine.</text>
        <dbReference type="EC" id="2.7.13.3"/>
    </reaction>
</comment>
<evidence type="ECO:0000256" key="6">
    <source>
        <dbReference type="ARBA" id="ARBA00022777"/>
    </source>
</evidence>
<keyword evidence="6 11" id="KW-0418">Kinase</keyword>
<dbReference type="GO" id="GO:0046983">
    <property type="term" value="F:protein dimerization activity"/>
    <property type="evidence" value="ECO:0007669"/>
    <property type="project" value="InterPro"/>
</dbReference>
<reference evidence="11 12" key="1">
    <citation type="submission" date="2020-07" db="EMBL/GenBank/DDBJ databases">
        <title>Sequencing the genomes of 1000 actinobacteria strains.</title>
        <authorList>
            <person name="Klenk H.-P."/>
        </authorList>
    </citation>
    <scope>NUCLEOTIDE SEQUENCE [LARGE SCALE GENOMIC DNA]</scope>
    <source>
        <strain evidence="11 12">DSM 29531</strain>
    </source>
</reference>
<dbReference type="GO" id="GO:0000155">
    <property type="term" value="F:phosphorelay sensor kinase activity"/>
    <property type="evidence" value="ECO:0007669"/>
    <property type="project" value="InterPro"/>
</dbReference>
<feature type="transmembrane region" description="Helical" evidence="9">
    <location>
        <begin position="139"/>
        <end position="162"/>
    </location>
</feature>
<keyword evidence="4" id="KW-0808">Transferase</keyword>
<dbReference type="GO" id="GO:0016020">
    <property type="term" value="C:membrane"/>
    <property type="evidence" value="ECO:0007669"/>
    <property type="project" value="InterPro"/>
</dbReference>
<organism evidence="11 12">
    <name type="scientific">Allobranchiibius huperziae</name>
    <dbReference type="NCBI Taxonomy" id="1874116"/>
    <lineage>
        <taxon>Bacteria</taxon>
        <taxon>Bacillati</taxon>
        <taxon>Actinomycetota</taxon>
        <taxon>Actinomycetes</taxon>
        <taxon>Micrococcales</taxon>
        <taxon>Dermacoccaceae</taxon>
        <taxon>Allobranchiibius</taxon>
    </lineage>
</organism>
<evidence type="ECO:0000313" key="12">
    <source>
        <dbReference type="Proteomes" id="UP000571817"/>
    </source>
</evidence>
<dbReference type="PANTHER" id="PTHR24421:SF10">
    <property type="entry name" value="NITRATE_NITRITE SENSOR PROTEIN NARQ"/>
    <property type="match status" value="1"/>
</dbReference>
<keyword evidence="5" id="KW-0547">Nucleotide-binding</keyword>
<dbReference type="Pfam" id="PF07730">
    <property type="entry name" value="HisKA_3"/>
    <property type="match status" value="1"/>
</dbReference>
<dbReference type="InterPro" id="IPR050482">
    <property type="entry name" value="Sensor_HK_TwoCompSys"/>
</dbReference>
<feature type="transmembrane region" description="Helical" evidence="9">
    <location>
        <begin position="108"/>
        <end position="127"/>
    </location>
</feature>
<dbReference type="InterPro" id="IPR036890">
    <property type="entry name" value="HATPase_C_sf"/>
</dbReference>
<comment type="caution">
    <text evidence="11">The sequence shown here is derived from an EMBL/GenBank/DDBJ whole genome shotgun (WGS) entry which is preliminary data.</text>
</comment>
<dbReference type="EMBL" id="JACCFW010000001">
    <property type="protein sequence ID" value="NYJ73375.1"/>
    <property type="molecule type" value="Genomic_DNA"/>
</dbReference>
<keyword evidence="3" id="KW-0597">Phosphoprotein</keyword>
<dbReference type="Proteomes" id="UP000571817">
    <property type="component" value="Unassembled WGS sequence"/>
</dbReference>
<keyword evidence="9" id="KW-0472">Membrane</keyword>
<sequence length="392" mass="41958">MSTADVWGDGGVSPRRVQADLLTAALFVVVCAAAAGTYGASAWATVVVLALALVTRRLSLPLMIGFAVLGAVIQLGRAELVPLADLAYAPLYFTLGADRRAVFRRTGLVGSAVAPVVAGIAAPLMRFGSGTRLGLEPVAVLAIAMSAAVVCGGGWIVGFLRFQSRQRVQARIDARLEESERLRLAEALDQQQERARIAADMHDVVAHSWAVVAAQSDGARYTMKSSPEEAERALEVIGETARSAMADVRTILTELRNREAPGARLGYGQQEDLFERMRASGMRLEVRETGVRRPSELIALTAYRILSECLTNALKHGDLSRPVLVEQDWSNDYRLRVSNAIRPDAGPPSQTGHGIIGMSERAGLAGGTLTIDHSGGVHRVVAHIPAQQKESR</sequence>
<dbReference type="AlphaFoldDB" id="A0A853DGP6"/>
<keyword evidence="8" id="KW-0902">Two-component regulatory system</keyword>
<evidence type="ECO:0000256" key="5">
    <source>
        <dbReference type="ARBA" id="ARBA00022741"/>
    </source>
</evidence>
<dbReference type="SUPFAM" id="SSF55874">
    <property type="entry name" value="ATPase domain of HSP90 chaperone/DNA topoisomerase II/histidine kinase"/>
    <property type="match status" value="1"/>
</dbReference>
<keyword evidence="9" id="KW-1133">Transmembrane helix</keyword>
<evidence type="ECO:0000256" key="7">
    <source>
        <dbReference type="ARBA" id="ARBA00022840"/>
    </source>
</evidence>
<proteinExistence type="predicted"/>
<accession>A0A853DGP6</accession>
<feature type="domain" description="Signal transduction histidine kinase subgroup 3 dimerisation and phosphoacceptor" evidence="10">
    <location>
        <begin position="193"/>
        <end position="258"/>
    </location>
</feature>
<evidence type="ECO:0000256" key="8">
    <source>
        <dbReference type="ARBA" id="ARBA00023012"/>
    </source>
</evidence>
<protein>
    <recommendedName>
        <fullName evidence="2">histidine kinase</fullName>
        <ecNumber evidence="2">2.7.13.3</ecNumber>
    </recommendedName>
</protein>
<keyword evidence="9" id="KW-0812">Transmembrane</keyword>
<evidence type="ECO:0000256" key="9">
    <source>
        <dbReference type="SAM" id="Phobius"/>
    </source>
</evidence>
<feature type="transmembrane region" description="Helical" evidence="9">
    <location>
        <begin position="21"/>
        <end position="52"/>
    </location>
</feature>